<dbReference type="InterPro" id="IPR011990">
    <property type="entry name" value="TPR-like_helical_dom_sf"/>
</dbReference>
<dbReference type="PANTHER" id="PTHR47691">
    <property type="entry name" value="REGULATOR-RELATED"/>
    <property type="match status" value="1"/>
</dbReference>
<feature type="domain" description="AAA+ ATPase" evidence="1">
    <location>
        <begin position="267"/>
        <end position="389"/>
    </location>
</feature>
<keyword evidence="4" id="KW-1185">Reference proteome</keyword>
<organism evidence="3 4">
    <name type="scientific">Deinococcus oregonensis</name>
    <dbReference type="NCBI Taxonomy" id="1805970"/>
    <lineage>
        <taxon>Bacteria</taxon>
        <taxon>Thermotogati</taxon>
        <taxon>Deinococcota</taxon>
        <taxon>Deinococci</taxon>
        <taxon>Deinococcales</taxon>
        <taxon>Deinococcaceae</taxon>
        <taxon>Deinococcus</taxon>
    </lineage>
</organism>
<dbReference type="Gene3D" id="1.10.10.10">
    <property type="entry name" value="Winged helix-like DNA-binding domain superfamily/Winged helix DNA-binding domain"/>
    <property type="match status" value="1"/>
</dbReference>
<gene>
    <name evidence="3" type="ORF">ACFFLM_02310</name>
</gene>
<comment type="caution">
    <text evidence="3">The sequence shown here is derived from an EMBL/GenBank/DDBJ whole genome shotgun (WGS) entry which is preliminary data.</text>
</comment>
<dbReference type="Pfam" id="PF13191">
    <property type="entry name" value="AAA_16"/>
    <property type="match status" value="1"/>
</dbReference>
<dbReference type="RefSeq" id="WP_380005130.1">
    <property type="nucleotide sequence ID" value="NZ_JBHLYR010000009.1"/>
</dbReference>
<protein>
    <submittedName>
        <fullName evidence="3">NACHT domain-containing protein</fullName>
    </submittedName>
</protein>
<name>A0ABV6ATR3_9DEIO</name>
<accession>A0ABV6ATR3</accession>
<dbReference type="InterPro" id="IPR041664">
    <property type="entry name" value="AAA_16"/>
</dbReference>
<dbReference type="SUPFAM" id="SSF48452">
    <property type="entry name" value="TPR-like"/>
    <property type="match status" value="1"/>
</dbReference>
<dbReference type="Gene3D" id="3.40.50.300">
    <property type="entry name" value="P-loop containing nucleotide triphosphate hydrolases"/>
    <property type="match status" value="1"/>
</dbReference>
<dbReference type="SUPFAM" id="SSF52540">
    <property type="entry name" value="P-loop containing nucleoside triphosphate hydrolases"/>
    <property type="match status" value="1"/>
</dbReference>
<sequence>MATLELRVFGTPTVHLGGSPRAVPSRKAHALLITLALNGPTSRDTLAALLWNRSRDLALLNLRNAVHAARRALEPYAQVLQADRDVLTLDPAHTWVDAHQLRTADAHGLMVLRRGILLHGFRVPDSPAWDDQVQQWDQHFDRLYTQRAIELIDRNLRDGAAPLARTLATHLTQVHPLDEQAARLFLHTCEATGRPIEARAYHAEFRRRFLAEFGTLPTLPEPARLPTPSSTTDARVVPGPTLPRSLTSFIGREHERSDLLERLARPYGHLITLHGSPGVGKTRLALQVAQDALNTGIFEEAFFVPLDDLSDAASVPSRIMQVLQVPPNPQEEDLAVLTHALNGRHALLVLDNAESLLDGLPVLQRLLMACPRLALLVTSRERLHLKAEQVVNLSGLEMPLNTPLNDGKKTEAAWLFCERAQAVRQGFTLNEGNWAEVRRICELVGGSPLGLELAAAWVDTLPVEEIVRQLEEDLPHLSTPLRDVRPRHRSVESAISQSWRLLSGAQQEALMRLSVFEGGFTAPMAAQVAQVGEAGLEALIAKALLARQTPVRYGFHPMVREVVKLNLQQNQALLRDANGRHATYFLRALHALNRQASGAVSPALMAFLQGEEANLLVTLGCLREEKRYQDLGRLAEPLLWHFPLRSRFLDGLAFCEDLLGAFDDSPEGRAGRASYLIGYAWLTLFAGEVQRALTLGQEALELVNNSPDHLLRLRALDGYGQACCRAYRLEESRVSLAQAEEVARQLGDPTRLMRSLNTHALTLALLEQFGEAHRRNEEAYALYTTGQVTAGMDVIWLLSNMGVERLLRNELLEACGLVQEGLRMAQNLGASGQMPILLALHDLAQVEVLLQQEARVDAAALTRRVNETLDHTRGTGEKFGQALLLGVRGRLALREGTSEAGARDVLDGLSLAWATQNRMVVYWLLPYAPLAMAVAGDVRGAAGVHAFLEENVSVTEWDRHRAQREWGEARRLVPEDLGSARVPPDLEGVAAMVKRALALVTPPVQPNS</sequence>
<feature type="domain" description="Bacterial transcriptional activator" evidence="2">
    <location>
        <begin position="96"/>
        <end position="224"/>
    </location>
</feature>
<evidence type="ECO:0000259" key="1">
    <source>
        <dbReference type="SMART" id="SM00382"/>
    </source>
</evidence>
<dbReference type="SMART" id="SM01043">
    <property type="entry name" value="BTAD"/>
    <property type="match status" value="1"/>
</dbReference>
<dbReference type="InterPro" id="IPR027417">
    <property type="entry name" value="P-loop_NTPase"/>
</dbReference>
<dbReference type="InterPro" id="IPR036388">
    <property type="entry name" value="WH-like_DNA-bd_sf"/>
</dbReference>
<dbReference type="SMART" id="SM00382">
    <property type="entry name" value="AAA"/>
    <property type="match status" value="1"/>
</dbReference>
<evidence type="ECO:0000313" key="3">
    <source>
        <dbReference type="EMBL" id="MFB9990820.1"/>
    </source>
</evidence>
<evidence type="ECO:0000259" key="2">
    <source>
        <dbReference type="SMART" id="SM01043"/>
    </source>
</evidence>
<dbReference type="PANTHER" id="PTHR47691:SF3">
    <property type="entry name" value="HTH-TYPE TRANSCRIPTIONAL REGULATOR RV0890C-RELATED"/>
    <property type="match status" value="1"/>
</dbReference>
<dbReference type="Proteomes" id="UP001589733">
    <property type="component" value="Unassembled WGS sequence"/>
</dbReference>
<dbReference type="PRINTS" id="PR00364">
    <property type="entry name" value="DISEASERSIST"/>
</dbReference>
<reference evidence="3 4" key="1">
    <citation type="submission" date="2024-09" db="EMBL/GenBank/DDBJ databases">
        <authorList>
            <person name="Sun Q."/>
            <person name="Mori K."/>
        </authorList>
    </citation>
    <scope>NUCLEOTIDE SEQUENCE [LARGE SCALE GENOMIC DNA]</scope>
    <source>
        <strain evidence="3 4">JCM 13503</strain>
    </source>
</reference>
<dbReference type="Gene3D" id="1.25.40.10">
    <property type="entry name" value="Tetratricopeptide repeat domain"/>
    <property type="match status" value="1"/>
</dbReference>
<dbReference type="InterPro" id="IPR005158">
    <property type="entry name" value="BTAD"/>
</dbReference>
<dbReference type="InterPro" id="IPR003593">
    <property type="entry name" value="AAA+_ATPase"/>
</dbReference>
<evidence type="ECO:0000313" key="4">
    <source>
        <dbReference type="Proteomes" id="UP001589733"/>
    </source>
</evidence>
<dbReference type="EMBL" id="JBHLYR010000009">
    <property type="protein sequence ID" value="MFB9990820.1"/>
    <property type="molecule type" value="Genomic_DNA"/>
</dbReference>
<proteinExistence type="predicted"/>